<organism evidence="6 7">
    <name type="scientific">Methanothermus fervidus (strain ATCC 43054 / DSM 2088 / JCM 10308 / V24 S)</name>
    <dbReference type="NCBI Taxonomy" id="523846"/>
    <lineage>
        <taxon>Archaea</taxon>
        <taxon>Methanobacteriati</taxon>
        <taxon>Methanobacteriota</taxon>
        <taxon>Methanomada group</taxon>
        <taxon>Methanobacteria</taxon>
        <taxon>Methanobacteriales</taxon>
        <taxon>Methanothermaceae</taxon>
        <taxon>Methanothermus</taxon>
    </lineage>
</organism>
<dbReference type="HOGENOM" id="CLU_118652_2_0_2"/>
<keyword evidence="3 5" id="KW-0687">Ribonucleoprotein</keyword>
<accession>E3GZE5</accession>
<evidence type="ECO:0000313" key="6">
    <source>
        <dbReference type="EMBL" id="ADP77677.1"/>
    </source>
</evidence>
<sequence length="89" mass="10615">MPQPRYRSRSYRKVFKRTPGGRTVVHYEKRKPNPARCAGCGKVLHGVPRERPYRIRKLSKTKRRPNRPYGGYYCSECMRKVFKKEARSI</sequence>
<dbReference type="KEGG" id="mfv:Mfer_0879"/>
<dbReference type="Gene3D" id="6.20.340.10">
    <property type="match status" value="1"/>
</dbReference>
<dbReference type="InterPro" id="IPR018065">
    <property type="entry name" value="Ribosomal_eL34_CS"/>
</dbReference>
<dbReference type="AlphaFoldDB" id="E3GZE5"/>
<dbReference type="PRINTS" id="PR01250">
    <property type="entry name" value="RIBOSOMALL34"/>
</dbReference>
<dbReference type="EMBL" id="CP002278">
    <property type="protein sequence ID" value="ADP77677.1"/>
    <property type="molecule type" value="Genomic_DNA"/>
</dbReference>
<dbReference type="GO" id="GO:1990904">
    <property type="term" value="C:ribonucleoprotein complex"/>
    <property type="evidence" value="ECO:0007669"/>
    <property type="project" value="UniProtKB-KW"/>
</dbReference>
<comment type="similarity">
    <text evidence="1 5">Belongs to the eukaryotic ribosomal protein eL34 family.</text>
</comment>
<dbReference type="PANTHER" id="PTHR10759">
    <property type="entry name" value="60S RIBOSOMAL PROTEIN L34"/>
    <property type="match status" value="1"/>
</dbReference>
<dbReference type="PROSITE" id="PS01145">
    <property type="entry name" value="RIBOSOMAL_L34E"/>
    <property type="match status" value="1"/>
</dbReference>
<protein>
    <recommendedName>
        <fullName evidence="4 5">Large ribosomal subunit protein eL34</fullName>
    </recommendedName>
</protein>
<evidence type="ECO:0000313" key="7">
    <source>
        <dbReference type="Proteomes" id="UP000002315"/>
    </source>
</evidence>
<name>E3GZE5_METFV</name>
<dbReference type="Proteomes" id="UP000002315">
    <property type="component" value="Chromosome"/>
</dbReference>
<evidence type="ECO:0000256" key="5">
    <source>
        <dbReference type="HAMAP-Rule" id="MF_00349"/>
    </source>
</evidence>
<dbReference type="STRING" id="523846.Mfer_0879"/>
<gene>
    <name evidence="5" type="primary">rpl34e</name>
    <name evidence="6" type="ordered locus">Mfer_0879</name>
</gene>
<dbReference type="HAMAP" id="MF_00349">
    <property type="entry name" value="Ribosomal_eL34"/>
    <property type="match status" value="1"/>
</dbReference>
<dbReference type="NCBIfam" id="NF003143">
    <property type="entry name" value="PRK04059.1"/>
    <property type="match status" value="1"/>
</dbReference>
<dbReference type="OrthoDB" id="43096at2157"/>
<evidence type="ECO:0000256" key="2">
    <source>
        <dbReference type="ARBA" id="ARBA00022980"/>
    </source>
</evidence>
<reference evidence="6 7" key="1">
    <citation type="journal article" date="2010" name="Stand. Genomic Sci.">
        <title>Complete genome sequence of Methanothermus fervidus type strain (V24S).</title>
        <authorList>
            <person name="Anderson I."/>
            <person name="Djao O.D."/>
            <person name="Misra M."/>
            <person name="Chertkov O."/>
            <person name="Nolan M."/>
            <person name="Lucas S."/>
            <person name="Lapidus A."/>
            <person name="Del Rio T.G."/>
            <person name="Tice H."/>
            <person name="Cheng J.F."/>
            <person name="Tapia R."/>
            <person name="Han C."/>
            <person name="Goodwin L."/>
            <person name="Pitluck S."/>
            <person name="Liolios K."/>
            <person name="Ivanova N."/>
            <person name="Mavromatis K."/>
            <person name="Mikhailova N."/>
            <person name="Pati A."/>
            <person name="Brambilla E."/>
            <person name="Chen A."/>
            <person name="Palaniappan K."/>
            <person name="Land M."/>
            <person name="Hauser L."/>
            <person name="Chang Y.J."/>
            <person name="Jeffries C.D."/>
            <person name="Sikorski J."/>
            <person name="Spring S."/>
            <person name="Rohde M."/>
            <person name="Eichinger K."/>
            <person name="Huber H."/>
            <person name="Wirth R."/>
            <person name="Goker M."/>
            <person name="Detter J.C."/>
            <person name="Woyke T."/>
            <person name="Bristow J."/>
            <person name="Eisen J.A."/>
            <person name="Markowitz V."/>
            <person name="Hugenholtz P."/>
            <person name="Klenk H.P."/>
            <person name="Kyrpides N.C."/>
        </authorList>
    </citation>
    <scope>NUCLEOTIDE SEQUENCE [LARGE SCALE GENOMIC DNA]</scope>
    <source>
        <strain evidence="7">ATCC 43054 / DSM 2088 / JCM 10308 / V24 S</strain>
    </source>
</reference>
<evidence type="ECO:0000256" key="3">
    <source>
        <dbReference type="ARBA" id="ARBA00023274"/>
    </source>
</evidence>
<dbReference type="InterPro" id="IPR008195">
    <property type="entry name" value="Ribosomal_eL34"/>
</dbReference>
<dbReference type="GO" id="GO:0006412">
    <property type="term" value="P:translation"/>
    <property type="evidence" value="ECO:0007669"/>
    <property type="project" value="UniProtKB-UniRule"/>
</dbReference>
<keyword evidence="7" id="KW-1185">Reference proteome</keyword>
<dbReference type="GO" id="GO:0005840">
    <property type="term" value="C:ribosome"/>
    <property type="evidence" value="ECO:0007669"/>
    <property type="project" value="UniProtKB-KW"/>
</dbReference>
<evidence type="ECO:0000256" key="1">
    <source>
        <dbReference type="ARBA" id="ARBA00009875"/>
    </source>
</evidence>
<dbReference type="Pfam" id="PF01199">
    <property type="entry name" value="Ribosomal_L34e"/>
    <property type="match status" value="1"/>
</dbReference>
<dbReference type="InterPro" id="IPR047868">
    <property type="entry name" value="Ribosomal_L34e_arc-type"/>
</dbReference>
<proteinExistence type="inferred from homology"/>
<dbReference type="GO" id="GO:0003735">
    <property type="term" value="F:structural constituent of ribosome"/>
    <property type="evidence" value="ECO:0007669"/>
    <property type="project" value="InterPro"/>
</dbReference>
<dbReference type="InterPro" id="IPR038562">
    <property type="entry name" value="Ribosomal_eL34_C_sf"/>
</dbReference>
<evidence type="ECO:0000256" key="4">
    <source>
        <dbReference type="ARBA" id="ARBA00035227"/>
    </source>
</evidence>
<keyword evidence="2 5" id="KW-0689">Ribosomal protein</keyword>